<evidence type="ECO:0000256" key="1">
    <source>
        <dbReference type="SAM" id="SignalP"/>
    </source>
</evidence>
<dbReference type="Proteomes" id="UP001597118">
    <property type="component" value="Unassembled WGS sequence"/>
</dbReference>
<protein>
    <recommendedName>
        <fullName evidence="4">Lipoprotein</fullName>
    </recommendedName>
</protein>
<dbReference type="PROSITE" id="PS51257">
    <property type="entry name" value="PROKAR_LIPOPROTEIN"/>
    <property type="match status" value="1"/>
</dbReference>
<gene>
    <name evidence="2" type="ORF">ACFSAH_06165</name>
</gene>
<dbReference type="EMBL" id="JBHUDG010000004">
    <property type="protein sequence ID" value="MFD1629456.1"/>
    <property type="molecule type" value="Genomic_DNA"/>
</dbReference>
<evidence type="ECO:0000313" key="3">
    <source>
        <dbReference type="Proteomes" id="UP001597118"/>
    </source>
</evidence>
<proteinExistence type="predicted"/>
<evidence type="ECO:0000313" key="2">
    <source>
        <dbReference type="EMBL" id="MFD1629456.1"/>
    </source>
</evidence>
<name>A0ABW4I9N4_9SPHI</name>
<accession>A0ABW4I9N4</accession>
<sequence>MKKSFIYLSVLAVSLAACNQNPKNTQQQEQTEDHSMHNKCYQAITNADTLNMTIHDHGGKVMGTLDFKFKEKPNTNGQITGEFRGDTLFVDYSYEFNNTPSKNPLVFLKQGEDLIQGSGIIETYLGKTYFKEGSQINFGEGFNLKPTDCK</sequence>
<keyword evidence="1" id="KW-0732">Signal</keyword>
<keyword evidence="3" id="KW-1185">Reference proteome</keyword>
<reference evidence="3" key="1">
    <citation type="journal article" date="2019" name="Int. J. Syst. Evol. Microbiol.">
        <title>The Global Catalogue of Microorganisms (GCM) 10K type strain sequencing project: providing services to taxonomists for standard genome sequencing and annotation.</title>
        <authorList>
            <consortium name="The Broad Institute Genomics Platform"/>
            <consortium name="The Broad Institute Genome Sequencing Center for Infectious Disease"/>
            <person name="Wu L."/>
            <person name="Ma J."/>
        </authorList>
    </citation>
    <scope>NUCLEOTIDE SEQUENCE [LARGE SCALE GENOMIC DNA]</scope>
    <source>
        <strain evidence="3">CCUG 53762</strain>
    </source>
</reference>
<feature type="signal peptide" evidence="1">
    <location>
        <begin position="1"/>
        <end position="19"/>
    </location>
</feature>
<feature type="chain" id="PRO_5047069554" description="Lipoprotein" evidence="1">
    <location>
        <begin position="20"/>
        <end position="150"/>
    </location>
</feature>
<evidence type="ECO:0008006" key="4">
    <source>
        <dbReference type="Google" id="ProtNLM"/>
    </source>
</evidence>
<dbReference type="RefSeq" id="WP_379661835.1">
    <property type="nucleotide sequence ID" value="NZ_JBHUDG010000004.1"/>
</dbReference>
<comment type="caution">
    <text evidence="2">The sequence shown here is derived from an EMBL/GenBank/DDBJ whole genome shotgun (WGS) entry which is preliminary data.</text>
</comment>
<organism evidence="2 3">
    <name type="scientific">Pseudopedobacter beijingensis</name>
    <dbReference type="NCBI Taxonomy" id="1207056"/>
    <lineage>
        <taxon>Bacteria</taxon>
        <taxon>Pseudomonadati</taxon>
        <taxon>Bacteroidota</taxon>
        <taxon>Sphingobacteriia</taxon>
        <taxon>Sphingobacteriales</taxon>
        <taxon>Sphingobacteriaceae</taxon>
        <taxon>Pseudopedobacter</taxon>
    </lineage>
</organism>